<dbReference type="InterPro" id="IPR034505">
    <property type="entry name" value="Coproporphyrinogen-III_oxidase"/>
</dbReference>
<evidence type="ECO:0000256" key="8">
    <source>
        <dbReference type="ARBA" id="ARBA00023014"/>
    </source>
</evidence>
<dbReference type="SFLD" id="SFLDG01065">
    <property type="entry name" value="anaerobic_coproporphyrinogen-I"/>
    <property type="match status" value="1"/>
</dbReference>
<dbReference type="SFLD" id="SFLDF00288">
    <property type="entry name" value="HemN-like__clustered_with_nucl"/>
    <property type="match status" value="1"/>
</dbReference>
<dbReference type="InterPro" id="IPR013785">
    <property type="entry name" value="Aldolase_TIM"/>
</dbReference>
<proteinExistence type="inferred from homology"/>
<evidence type="ECO:0000313" key="13">
    <source>
        <dbReference type="Proteomes" id="UP000019442"/>
    </source>
</evidence>
<dbReference type="SFLD" id="SFLDF00562">
    <property type="entry name" value="HemN-like__clustered_with_heat"/>
    <property type="match status" value="1"/>
</dbReference>
<dbReference type="PANTHER" id="PTHR13932">
    <property type="entry name" value="COPROPORPHYRINIGEN III OXIDASE"/>
    <property type="match status" value="1"/>
</dbReference>
<evidence type="ECO:0000256" key="1">
    <source>
        <dbReference type="ARBA" id="ARBA00001966"/>
    </source>
</evidence>
<dbReference type="GO" id="GO:0006779">
    <property type="term" value="P:porphyrin-containing compound biosynthetic process"/>
    <property type="evidence" value="ECO:0007669"/>
    <property type="project" value="InterPro"/>
</dbReference>
<dbReference type="Gene3D" id="3.20.20.70">
    <property type="entry name" value="Aldolase class I"/>
    <property type="match status" value="1"/>
</dbReference>
<gene>
    <name evidence="12" type="ORF">M911_13100</name>
</gene>
<comment type="similarity">
    <text evidence="2">Belongs to the anaerobic coproporphyrinogen-III oxidase family. HemW subfamily.</text>
</comment>
<reference evidence="13" key="2">
    <citation type="submission" date="2014-02" db="EMBL/GenBank/DDBJ databases">
        <title>Draft Genome Sequence of extremely halophilic bacteria Halorhodospira halochloris.</title>
        <authorList>
            <person name="Singh K.S."/>
        </authorList>
    </citation>
    <scope>NUCLEOTIDE SEQUENCE [LARGE SCALE GENOMIC DNA]</scope>
    <source>
        <strain evidence="13">A</strain>
    </source>
</reference>
<dbReference type="GO" id="GO:0005737">
    <property type="term" value="C:cytoplasm"/>
    <property type="evidence" value="ECO:0007669"/>
    <property type="project" value="UniProtKB-SubCell"/>
</dbReference>
<evidence type="ECO:0000256" key="5">
    <source>
        <dbReference type="ARBA" id="ARBA00022691"/>
    </source>
</evidence>
<dbReference type="InterPro" id="IPR006638">
    <property type="entry name" value="Elp3/MiaA/NifB-like_rSAM"/>
</dbReference>
<dbReference type="Pfam" id="PF06969">
    <property type="entry name" value="HemN_C"/>
    <property type="match status" value="1"/>
</dbReference>
<dbReference type="KEGG" id="hhc:M911_13100"/>
<dbReference type="SMART" id="SM00729">
    <property type="entry name" value="Elp3"/>
    <property type="match status" value="1"/>
</dbReference>
<dbReference type="GO" id="GO:0004109">
    <property type="term" value="F:coproporphyrinogen oxidase activity"/>
    <property type="evidence" value="ECO:0007669"/>
    <property type="project" value="InterPro"/>
</dbReference>
<dbReference type="AlphaFoldDB" id="W8L7V5"/>
<keyword evidence="4 10" id="KW-0349">Heme</keyword>
<keyword evidence="8 10" id="KW-0411">Iron-sulfur</keyword>
<name>W8L7V5_9GAMM</name>
<dbReference type="InterPro" id="IPR058240">
    <property type="entry name" value="rSAM_sf"/>
</dbReference>
<evidence type="ECO:0000256" key="3">
    <source>
        <dbReference type="ARBA" id="ARBA00017228"/>
    </source>
</evidence>
<evidence type="ECO:0000256" key="6">
    <source>
        <dbReference type="ARBA" id="ARBA00022723"/>
    </source>
</evidence>
<evidence type="ECO:0000256" key="9">
    <source>
        <dbReference type="ARBA" id="ARBA00023186"/>
    </source>
</evidence>
<evidence type="ECO:0000313" key="12">
    <source>
        <dbReference type="EMBL" id="AHK79930.1"/>
    </source>
</evidence>
<reference evidence="12 13" key="1">
    <citation type="journal article" date="2014" name="J Genomics">
        <title>Draft Genome Sequence of the Extremely Halophilic Phototrophic Purple Sulfur Bacterium Halorhodospira halochloris.</title>
        <authorList>
            <person name="Singh K.S."/>
            <person name="Kirksey J."/>
            <person name="Hoff W.D."/>
            <person name="Deole R."/>
        </authorList>
    </citation>
    <scope>NUCLEOTIDE SEQUENCE [LARGE SCALE GENOMIC DNA]</scope>
    <source>
        <strain evidence="12 13">A</strain>
    </source>
</reference>
<comment type="subcellular location">
    <subcellularLocation>
        <location evidence="10">Cytoplasm</location>
    </subcellularLocation>
</comment>
<dbReference type="RefSeq" id="WP_025282439.1">
    <property type="nucleotide sequence ID" value="NZ_CP007268.1"/>
</dbReference>
<dbReference type="InterPro" id="IPR010723">
    <property type="entry name" value="HemN_C"/>
</dbReference>
<dbReference type="Pfam" id="PF04055">
    <property type="entry name" value="Radical_SAM"/>
    <property type="match status" value="1"/>
</dbReference>
<keyword evidence="7 10" id="KW-0408">Iron</keyword>
<dbReference type="HOGENOM" id="CLU_027579_2_1_6"/>
<dbReference type="InterPro" id="IPR007197">
    <property type="entry name" value="rSAM"/>
</dbReference>
<dbReference type="PATRIC" id="fig|1354791.3.peg.3107"/>
<dbReference type="GO" id="GO:0046872">
    <property type="term" value="F:metal ion binding"/>
    <property type="evidence" value="ECO:0007669"/>
    <property type="project" value="UniProtKB-UniRule"/>
</dbReference>
<keyword evidence="10" id="KW-0963">Cytoplasm</keyword>
<accession>W8L7V5</accession>
<comment type="function">
    <text evidence="10">Probably acts as a heme chaperone, transferring heme to an unknown acceptor. Binds one molecule of heme per monomer, possibly covalently. Binds 1 [4Fe-4S] cluster. The cluster is coordinated with 3 cysteines and an exchangeable S-adenosyl-L-methionine.</text>
</comment>
<evidence type="ECO:0000256" key="2">
    <source>
        <dbReference type="ARBA" id="ARBA00006100"/>
    </source>
</evidence>
<dbReference type="Proteomes" id="UP000019442">
    <property type="component" value="Chromosome"/>
</dbReference>
<dbReference type="PANTHER" id="PTHR13932:SF5">
    <property type="entry name" value="RADICAL S-ADENOSYL METHIONINE DOMAIN-CONTAINING PROTEIN 1, MITOCHONDRIAL"/>
    <property type="match status" value="1"/>
</dbReference>
<dbReference type="CDD" id="cd01335">
    <property type="entry name" value="Radical_SAM"/>
    <property type="match status" value="1"/>
</dbReference>
<organism evidence="12 13">
    <name type="scientific">Ectothiorhodospira haloalkaliphila</name>
    <dbReference type="NCBI Taxonomy" id="421628"/>
    <lineage>
        <taxon>Bacteria</taxon>
        <taxon>Pseudomonadati</taxon>
        <taxon>Pseudomonadota</taxon>
        <taxon>Gammaproteobacteria</taxon>
        <taxon>Chromatiales</taxon>
        <taxon>Ectothiorhodospiraceae</taxon>
        <taxon>Ectothiorhodospira</taxon>
    </lineage>
</organism>
<dbReference type="EMBL" id="CP007268">
    <property type="protein sequence ID" value="AHK79930.1"/>
    <property type="molecule type" value="Genomic_DNA"/>
</dbReference>
<dbReference type="PROSITE" id="PS51918">
    <property type="entry name" value="RADICAL_SAM"/>
    <property type="match status" value="1"/>
</dbReference>
<dbReference type="OrthoDB" id="9808022at2"/>
<keyword evidence="13" id="KW-1185">Reference proteome</keyword>
<comment type="cofactor">
    <cofactor evidence="1">
        <name>[4Fe-4S] cluster</name>
        <dbReference type="ChEBI" id="CHEBI:49883"/>
    </cofactor>
</comment>
<dbReference type="SFLD" id="SFLDG01082">
    <property type="entry name" value="B12-binding_domain_containing"/>
    <property type="match status" value="1"/>
</dbReference>
<keyword evidence="5 10" id="KW-0949">S-adenosyl-L-methionine</keyword>
<dbReference type="InterPro" id="IPR004559">
    <property type="entry name" value="HemW-like"/>
</dbReference>
<feature type="domain" description="Radical SAM core" evidence="11">
    <location>
        <begin position="4"/>
        <end position="236"/>
    </location>
</feature>
<evidence type="ECO:0000256" key="7">
    <source>
        <dbReference type="ARBA" id="ARBA00023004"/>
    </source>
</evidence>
<dbReference type="GO" id="GO:0051539">
    <property type="term" value="F:4 iron, 4 sulfur cluster binding"/>
    <property type="evidence" value="ECO:0007669"/>
    <property type="project" value="UniProtKB-UniRule"/>
</dbReference>
<protein>
    <recommendedName>
        <fullName evidence="3 10">Heme chaperone HemW</fullName>
    </recommendedName>
</protein>
<dbReference type="SUPFAM" id="SSF102114">
    <property type="entry name" value="Radical SAM enzymes"/>
    <property type="match status" value="1"/>
</dbReference>
<evidence type="ECO:0000256" key="10">
    <source>
        <dbReference type="RuleBase" id="RU364116"/>
    </source>
</evidence>
<keyword evidence="6 10" id="KW-0479">Metal-binding</keyword>
<dbReference type="NCBIfam" id="TIGR00539">
    <property type="entry name" value="hemN_rel"/>
    <property type="match status" value="1"/>
</dbReference>
<keyword evidence="9 10" id="KW-0143">Chaperone</keyword>
<dbReference type="SFLD" id="SFLDS00029">
    <property type="entry name" value="Radical_SAM"/>
    <property type="match status" value="1"/>
</dbReference>
<sequence length="387" mass="42729">MFASLPAPPLSLYIHLPWCVRKCPYCDFNSHAADSVPESDYVDALIADLEADLPLVWGRRLESIFLGGGTPSLFSPEAIDRLLSAIRARLTCRPGIEISMEANPGTVEQDRFRGYREAGVNRLSIGVQSFDDGLLQRLERIHTGDEAHGAVAAARAAGFDNLNLDLMFGLPNQTLDQALKDLDTALALGPEHLSWYELTLEPNTRFASHPPMLPDEDTQWDMQQAGDERLRVAGYAHYEVSAHALPGRQCIHNLNYWHFGDYLGIGAGAHGKLTLPGEGRILRRWKQRQPQAFMDEARAGSAVAGERALTVADAAFEFMLNGLRLRNGVAVEMFTAHTGLTPEVLEPARGRAVERGLLANHADRLVATELGRRYLNDLVGMFLEDQP</sequence>
<evidence type="ECO:0000256" key="4">
    <source>
        <dbReference type="ARBA" id="ARBA00022617"/>
    </source>
</evidence>
<keyword evidence="10" id="KW-0004">4Fe-4S</keyword>
<evidence type="ECO:0000259" key="11">
    <source>
        <dbReference type="PROSITE" id="PS51918"/>
    </source>
</evidence>